<keyword evidence="6" id="KW-0460">Magnesium</keyword>
<keyword evidence="2 6" id="KW-0963">Cytoplasm</keyword>
<comment type="similarity">
    <text evidence="6">Belongs to the endonuclease V family.</text>
</comment>
<dbReference type="HAMAP" id="MF_00801">
    <property type="entry name" value="Endonuclease_5"/>
    <property type="match status" value="1"/>
</dbReference>
<keyword evidence="6" id="KW-0234">DNA repair</keyword>
<keyword evidence="6" id="KW-0227">DNA damage</keyword>
<feature type="site" description="Interaction with target DNA" evidence="6">
    <location>
        <position position="87"/>
    </location>
</feature>
<comment type="function">
    <text evidence="6">DNA repair enzyme involved in the repair of deaminated bases. Selectively cleaves double-stranded DNA at the second phosphodiester bond 3' to a deoxyinosine leaving behind the intact lesion on the nicked DNA.</text>
</comment>
<comment type="subcellular location">
    <subcellularLocation>
        <location evidence="1 6">Cytoplasm</location>
    </subcellularLocation>
</comment>
<name>A0A1V4H6B6_9BACL</name>
<comment type="cofactor">
    <cofactor evidence="6">
        <name>Mg(2+)</name>
        <dbReference type="ChEBI" id="CHEBI:18420"/>
    </cofactor>
</comment>
<keyword evidence="4 6" id="KW-0255">Endonuclease</keyword>
<protein>
    <recommendedName>
        <fullName evidence="6">Endonuclease V</fullName>
        <ecNumber evidence="6">3.1.21.7</ecNumber>
    </recommendedName>
    <alternativeName>
        <fullName evidence="6">Deoxyinosine 3'endonuclease</fullName>
    </alternativeName>
    <alternativeName>
        <fullName evidence="6">Deoxyribonuclease V</fullName>
        <shortName evidence="6">DNase V</shortName>
    </alternativeName>
</protein>
<dbReference type="PANTHER" id="PTHR28511:SF1">
    <property type="entry name" value="ENDONUCLEASE V"/>
    <property type="match status" value="1"/>
</dbReference>
<evidence type="ECO:0000313" key="8">
    <source>
        <dbReference type="Proteomes" id="UP000190626"/>
    </source>
</evidence>
<dbReference type="GO" id="GO:0016891">
    <property type="term" value="F:RNA endonuclease activity producing 5'-phosphomonoesters, hydrolytic mechanism"/>
    <property type="evidence" value="ECO:0007669"/>
    <property type="project" value="TreeGrafter"/>
</dbReference>
<dbReference type="PANTHER" id="PTHR28511">
    <property type="entry name" value="ENDONUCLEASE V"/>
    <property type="match status" value="1"/>
</dbReference>
<organism evidence="7 8">
    <name type="scientific">Paenibacillus ferrarius</name>
    <dbReference type="NCBI Taxonomy" id="1469647"/>
    <lineage>
        <taxon>Bacteria</taxon>
        <taxon>Bacillati</taxon>
        <taxon>Bacillota</taxon>
        <taxon>Bacilli</taxon>
        <taxon>Bacillales</taxon>
        <taxon>Paenibacillaceae</taxon>
        <taxon>Paenibacillus</taxon>
    </lineage>
</organism>
<feature type="binding site" evidence="6">
    <location>
        <position position="117"/>
    </location>
    <ligand>
        <name>Mg(2+)</name>
        <dbReference type="ChEBI" id="CHEBI:18420"/>
    </ligand>
</feature>
<gene>
    <name evidence="6" type="primary">nfi</name>
    <name evidence="7" type="ORF">BC351_14565</name>
</gene>
<dbReference type="RefSeq" id="WP_079421473.1">
    <property type="nucleotide sequence ID" value="NZ_MBTG01000073.1"/>
</dbReference>
<feature type="binding site" evidence="6">
    <location>
        <position position="49"/>
    </location>
    <ligand>
        <name>Mg(2+)</name>
        <dbReference type="ChEBI" id="CHEBI:18420"/>
    </ligand>
</feature>
<accession>A0A1V4H6B6</accession>
<evidence type="ECO:0000256" key="2">
    <source>
        <dbReference type="ARBA" id="ARBA00022490"/>
    </source>
</evidence>
<dbReference type="Pfam" id="PF04493">
    <property type="entry name" value="Endonuclease_5"/>
    <property type="match status" value="1"/>
</dbReference>
<dbReference type="AlphaFoldDB" id="A0A1V4H6B6"/>
<dbReference type="GO" id="GO:0000287">
    <property type="term" value="F:magnesium ion binding"/>
    <property type="evidence" value="ECO:0007669"/>
    <property type="project" value="UniProtKB-UniRule"/>
</dbReference>
<dbReference type="EMBL" id="MBTG01000073">
    <property type="protein sequence ID" value="OPH46704.1"/>
    <property type="molecule type" value="Genomic_DNA"/>
</dbReference>
<dbReference type="GO" id="GO:0003727">
    <property type="term" value="F:single-stranded RNA binding"/>
    <property type="evidence" value="ECO:0007669"/>
    <property type="project" value="TreeGrafter"/>
</dbReference>
<evidence type="ECO:0000256" key="1">
    <source>
        <dbReference type="ARBA" id="ARBA00004496"/>
    </source>
</evidence>
<dbReference type="CDD" id="cd06559">
    <property type="entry name" value="Endonuclease_V"/>
    <property type="match status" value="1"/>
</dbReference>
<dbReference type="InterPro" id="IPR007581">
    <property type="entry name" value="Endonuclease-V"/>
</dbReference>
<proteinExistence type="inferred from homology"/>
<dbReference type="EC" id="3.1.21.7" evidence="6"/>
<evidence type="ECO:0000256" key="6">
    <source>
        <dbReference type="HAMAP-Rule" id="MF_00801"/>
    </source>
</evidence>
<comment type="catalytic activity">
    <reaction evidence="6">
        <text>Endonucleolytic cleavage at apurinic or apyrimidinic sites to products with a 5'-phosphate.</text>
        <dbReference type="EC" id="3.1.21.7"/>
    </reaction>
</comment>
<dbReference type="GO" id="GO:0043737">
    <property type="term" value="F:deoxyribonuclease V activity"/>
    <property type="evidence" value="ECO:0007669"/>
    <property type="project" value="UniProtKB-UniRule"/>
</dbReference>
<dbReference type="NCBIfam" id="NF008629">
    <property type="entry name" value="PRK11617.1"/>
    <property type="match status" value="1"/>
</dbReference>
<evidence type="ECO:0000313" key="7">
    <source>
        <dbReference type="EMBL" id="OPH46704.1"/>
    </source>
</evidence>
<evidence type="ECO:0000256" key="3">
    <source>
        <dbReference type="ARBA" id="ARBA00022722"/>
    </source>
</evidence>
<sequence>MKGVNCIEPVIQHSWDLNESQAIVLQKELALKVIKEDQLKQVNYIAGVDVAYSKNSDRLVAAVVILDATTQKLIESNVVEDISNFPYIPGLFSFRELPPVIKAFSKISITPDLIVCDGQGVAHPRRFGLASHLGVLFNTPTIGCGKTKLLGDYEDPGIKRGDYSTLLDSNDEIGIVLRTQNNVKPIYVSIGHRISLPTACKWVLQLAPRFRLPETTRQADQLVKKSLTLLEKIKKDNKR</sequence>
<evidence type="ECO:0000256" key="5">
    <source>
        <dbReference type="ARBA" id="ARBA00022801"/>
    </source>
</evidence>
<keyword evidence="3 6" id="KW-0540">Nuclease</keyword>
<dbReference type="GO" id="GO:0006281">
    <property type="term" value="P:DNA repair"/>
    <property type="evidence" value="ECO:0007669"/>
    <property type="project" value="UniProtKB-UniRule"/>
</dbReference>
<comment type="caution">
    <text evidence="7">The sequence shown here is derived from an EMBL/GenBank/DDBJ whole genome shotgun (WGS) entry which is preliminary data.</text>
</comment>
<dbReference type="OrthoDB" id="9790916at2"/>
<reference evidence="8" key="1">
    <citation type="submission" date="2016-07" db="EMBL/GenBank/DDBJ databases">
        <authorList>
            <person name="Florea S."/>
            <person name="Webb J.S."/>
            <person name="Jaromczyk J."/>
            <person name="Schardl C.L."/>
        </authorList>
    </citation>
    <scope>NUCLEOTIDE SEQUENCE [LARGE SCALE GENOMIC DNA]</scope>
    <source>
        <strain evidence="8">CY1</strain>
    </source>
</reference>
<keyword evidence="8" id="KW-1185">Reference proteome</keyword>
<dbReference type="Proteomes" id="UP000190626">
    <property type="component" value="Unassembled WGS sequence"/>
</dbReference>
<keyword evidence="5 6" id="KW-0378">Hydrolase</keyword>
<dbReference type="Gene3D" id="3.30.2170.10">
    <property type="entry name" value="archaeoglobus fulgidus dsm 4304 superfamily"/>
    <property type="match status" value="1"/>
</dbReference>
<dbReference type="GO" id="GO:0005737">
    <property type="term" value="C:cytoplasm"/>
    <property type="evidence" value="ECO:0007669"/>
    <property type="project" value="UniProtKB-SubCell"/>
</dbReference>
<dbReference type="STRING" id="1469647.BC351_14565"/>
<evidence type="ECO:0000256" key="4">
    <source>
        <dbReference type="ARBA" id="ARBA00022759"/>
    </source>
</evidence>
<keyword evidence="6" id="KW-0479">Metal-binding</keyword>